<dbReference type="RefSeq" id="WP_037280823.1">
    <property type="nucleotide sequence ID" value="NZ_KK088577.1"/>
</dbReference>
<evidence type="ECO:0000313" key="1">
    <source>
        <dbReference type="EMBL" id="EYD74669.1"/>
    </source>
</evidence>
<sequence length="117" mass="12971">MTPARNATLDQMTEFAMEELLSGDGERKRAMVRRMAERWPAEPALALVYAVTCATEAIEDAFGEAAARDPVVPLGYRLSALVSADVHAVQSMGQIPSVAEDLLHFWRRVDPQFLRIV</sequence>
<dbReference type="EMBL" id="AOSK01000109">
    <property type="protein sequence ID" value="EYD74669.1"/>
    <property type="molecule type" value="Genomic_DNA"/>
</dbReference>
<name>A0A017HLM0_9RHOB</name>
<protein>
    <submittedName>
        <fullName evidence="1">Uncharacterized protein</fullName>
    </submittedName>
</protein>
<proteinExistence type="predicted"/>
<accession>A0A017HLM0</accession>
<reference evidence="1 2" key="1">
    <citation type="submission" date="2013-02" db="EMBL/GenBank/DDBJ databases">
        <authorList>
            <person name="Fiebig A."/>
            <person name="Goeker M."/>
            <person name="Klenk H.-P.P."/>
        </authorList>
    </citation>
    <scope>NUCLEOTIDE SEQUENCE [LARGE SCALE GENOMIC DNA]</scope>
    <source>
        <strain evidence="1 2">DSM 19309</strain>
    </source>
</reference>
<dbReference type="AlphaFoldDB" id="A0A017HLM0"/>
<dbReference type="STRING" id="442562.Rumeso_03726"/>
<dbReference type="OrthoDB" id="7689048at2"/>
<keyword evidence="2" id="KW-1185">Reference proteome</keyword>
<evidence type="ECO:0000313" key="2">
    <source>
        <dbReference type="Proteomes" id="UP000019666"/>
    </source>
</evidence>
<comment type="caution">
    <text evidence="1">The sequence shown here is derived from an EMBL/GenBank/DDBJ whole genome shotgun (WGS) entry which is preliminary data.</text>
</comment>
<organism evidence="1 2">
    <name type="scientific">Rubellimicrobium mesophilum DSM 19309</name>
    <dbReference type="NCBI Taxonomy" id="442562"/>
    <lineage>
        <taxon>Bacteria</taxon>
        <taxon>Pseudomonadati</taxon>
        <taxon>Pseudomonadota</taxon>
        <taxon>Alphaproteobacteria</taxon>
        <taxon>Rhodobacterales</taxon>
        <taxon>Roseobacteraceae</taxon>
        <taxon>Rubellimicrobium</taxon>
    </lineage>
</organism>
<dbReference type="Proteomes" id="UP000019666">
    <property type="component" value="Unassembled WGS sequence"/>
</dbReference>
<dbReference type="HOGENOM" id="CLU_2156359_0_0_5"/>
<gene>
    <name evidence="1" type="ORF">Rumeso_03726</name>
</gene>